<protein>
    <submittedName>
        <fullName evidence="1">Uncharacterized protein</fullName>
    </submittedName>
</protein>
<gene>
    <name evidence="1" type="ORF">M0R88_05940</name>
</gene>
<dbReference type="Proteomes" id="UP000830434">
    <property type="component" value="Chromosome"/>
</dbReference>
<dbReference type="KEGG" id="haxz:M0R88_05940"/>
<dbReference type="RefSeq" id="WP_248656038.1">
    <property type="nucleotide sequence ID" value="NZ_CP096658.1"/>
</dbReference>
<proteinExistence type="predicted"/>
<dbReference type="AlphaFoldDB" id="A0A8U0IKH2"/>
<evidence type="ECO:0000313" key="2">
    <source>
        <dbReference type="Proteomes" id="UP000830434"/>
    </source>
</evidence>
<keyword evidence="2" id="KW-1185">Reference proteome</keyword>
<dbReference type="EMBL" id="CP096658">
    <property type="protein sequence ID" value="UPW01640.1"/>
    <property type="molecule type" value="Genomic_DNA"/>
</dbReference>
<organism evidence="1 2">
    <name type="scientific">Halorussus gelatinilyticus</name>
    <dbReference type="NCBI Taxonomy" id="2937524"/>
    <lineage>
        <taxon>Archaea</taxon>
        <taxon>Methanobacteriati</taxon>
        <taxon>Methanobacteriota</taxon>
        <taxon>Stenosarchaea group</taxon>
        <taxon>Halobacteria</taxon>
        <taxon>Halobacteriales</taxon>
        <taxon>Haladaptataceae</taxon>
        <taxon>Halorussus</taxon>
    </lineage>
</organism>
<reference evidence="1" key="1">
    <citation type="submission" date="2022-04" db="EMBL/GenBank/DDBJ databases">
        <title>Diverse halophilic archaea isolated from saline environments.</title>
        <authorList>
            <person name="Cui H.-L."/>
        </authorList>
    </citation>
    <scope>NUCLEOTIDE SEQUENCE</scope>
    <source>
        <strain evidence="1">XZYJT40</strain>
    </source>
</reference>
<name>A0A8U0IKH2_9EURY</name>
<dbReference type="GeneID" id="72189377"/>
<sequence>MTVAITIHDEGRIEARHNSERVLWEFDIDRDDLPHNAPADEQLATGAESFFEFIWRYMDNGDFEQGSNARGGE</sequence>
<evidence type="ECO:0000313" key="1">
    <source>
        <dbReference type="EMBL" id="UPW01640.1"/>
    </source>
</evidence>
<accession>A0A8U0IKH2</accession>